<dbReference type="EMBL" id="JRKL02012802">
    <property type="protein sequence ID" value="KAF3943717.1"/>
    <property type="molecule type" value="Genomic_DNA"/>
</dbReference>
<comment type="caution">
    <text evidence="1">The sequence shown here is derived from an EMBL/GenBank/DDBJ whole genome shotgun (WGS) entry which is preliminary data.</text>
</comment>
<accession>A0A8J4Q6E0</accession>
<name>A0A8J4Q6E0_9ROSI</name>
<feature type="non-terminal residue" evidence="1">
    <location>
        <position position="34"/>
    </location>
</feature>
<proteinExistence type="predicted"/>
<gene>
    <name evidence="1" type="ORF">CMV_029746</name>
</gene>
<reference evidence="1" key="1">
    <citation type="submission" date="2020-03" db="EMBL/GenBank/DDBJ databases">
        <title>Castanea mollissima Vanexum genome sequencing.</title>
        <authorList>
            <person name="Staton M."/>
        </authorList>
    </citation>
    <scope>NUCLEOTIDE SEQUENCE</scope>
    <source>
        <tissue evidence="1">Leaf</tissue>
    </source>
</reference>
<evidence type="ECO:0000313" key="1">
    <source>
        <dbReference type="EMBL" id="KAF3943717.1"/>
    </source>
</evidence>
<protein>
    <recommendedName>
        <fullName evidence="3">Ankyrin repeat domain-containing protein</fullName>
    </recommendedName>
</protein>
<dbReference type="Proteomes" id="UP000737018">
    <property type="component" value="Unassembled WGS sequence"/>
</dbReference>
<sequence length="34" mass="3785">MNKPRPRAELLYELVRTGNIVAIKALCEEGASLE</sequence>
<keyword evidence="2" id="KW-1185">Reference proteome</keyword>
<dbReference type="AlphaFoldDB" id="A0A8J4Q6E0"/>
<evidence type="ECO:0008006" key="3">
    <source>
        <dbReference type="Google" id="ProtNLM"/>
    </source>
</evidence>
<organism evidence="1 2">
    <name type="scientific">Castanea mollissima</name>
    <name type="common">Chinese chestnut</name>
    <dbReference type="NCBI Taxonomy" id="60419"/>
    <lineage>
        <taxon>Eukaryota</taxon>
        <taxon>Viridiplantae</taxon>
        <taxon>Streptophyta</taxon>
        <taxon>Embryophyta</taxon>
        <taxon>Tracheophyta</taxon>
        <taxon>Spermatophyta</taxon>
        <taxon>Magnoliopsida</taxon>
        <taxon>eudicotyledons</taxon>
        <taxon>Gunneridae</taxon>
        <taxon>Pentapetalae</taxon>
        <taxon>rosids</taxon>
        <taxon>fabids</taxon>
        <taxon>Fagales</taxon>
        <taxon>Fagaceae</taxon>
        <taxon>Castanea</taxon>
    </lineage>
</organism>
<evidence type="ECO:0000313" key="2">
    <source>
        <dbReference type="Proteomes" id="UP000737018"/>
    </source>
</evidence>